<comment type="catalytic activity">
    <reaction evidence="12">
        <text>Couples ATP hydrolysis with the unwinding of duplex DNA by translocating in the 3'-5' direction.</text>
        <dbReference type="EC" id="5.6.2.4"/>
    </reaction>
</comment>
<evidence type="ECO:0000256" key="12">
    <source>
        <dbReference type="HAMAP-Rule" id="MF_00983"/>
    </source>
</evidence>
<evidence type="ECO:0000256" key="11">
    <source>
        <dbReference type="ARBA" id="ARBA00048988"/>
    </source>
</evidence>
<dbReference type="OrthoDB" id="9759544at2"/>
<dbReference type="SMART" id="SM00487">
    <property type="entry name" value="DEXDc"/>
    <property type="match status" value="1"/>
</dbReference>
<feature type="binding site" evidence="12">
    <location>
        <position position="567"/>
    </location>
    <ligand>
        <name>Zn(2+)</name>
        <dbReference type="ChEBI" id="CHEBI:29105"/>
        <label>1</label>
    </ligand>
</feature>
<comment type="subunit">
    <text evidence="12">Component of the replication restart primosome.</text>
</comment>
<dbReference type="EMBL" id="JH594605">
    <property type="protein sequence ID" value="EHQ04203.1"/>
    <property type="molecule type" value="Genomic_DNA"/>
</dbReference>
<dbReference type="Pfam" id="PF17764">
    <property type="entry name" value="PriA_3primeBD"/>
    <property type="match status" value="1"/>
</dbReference>
<feature type="binding site" evidence="12">
    <location>
        <position position="554"/>
    </location>
    <ligand>
        <name>Zn(2+)</name>
        <dbReference type="ChEBI" id="CHEBI:29105"/>
        <label>2</label>
    </ligand>
</feature>
<dbReference type="EC" id="5.6.2.4" evidence="12"/>
<dbReference type="GO" id="GO:0006310">
    <property type="term" value="P:DNA recombination"/>
    <property type="evidence" value="ECO:0007669"/>
    <property type="project" value="InterPro"/>
</dbReference>
<dbReference type="InterPro" id="IPR041222">
    <property type="entry name" value="PriA_3primeBD"/>
</dbReference>
<evidence type="ECO:0000256" key="4">
    <source>
        <dbReference type="ARBA" id="ARBA00022741"/>
    </source>
</evidence>
<dbReference type="Pfam" id="PF00270">
    <property type="entry name" value="DEAD"/>
    <property type="match status" value="1"/>
</dbReference>
<feature type="binding site" evidence="12">
    <location>
        <position position="524"/>
    </location>
    <ligand>
        <name>Zn(2+)</name>
        <dbReference type="ChEBI" id="CHEBI:29105"/>
        <label>1</label>
    </ligand>
</feature>
<dbReference type="InterPro" id="IPR005259">
    <property type="entry name" value="PriA"/>
</dbReference>
<dbReference type="SUPFAM" id="SSF46785">
    <property type="entry name" value="Winged helix' DNA-binding domain"/>
    <property type="match status" value="1"/>
</dbReference>
<dbReference type="Pfam" id="PF18319">
    <property type="entry name" value="Zn_ribbon_PriA"/>
    <property type="match status" value="1"/>
</dbReference>
<keyword evidence="1 12" id="KW-0639">Primosome</keyword>
<dbReference type="GO" id="GO:0008270">
    <property type="term" value="F:zinc ion binding"/>
    <property type="evidence" value="ECO:0007669"/>
    <property type="project" value="UniProtKB-UniRule"/>
</dbReference>
<evidence type="ECO:0000256" key="3">
    <source>
        <dbReference type="ARBA" id="ARBA00022723"/>
    </source>
</evidence>
<comment type="function">
    <text evidence="12">Initiates the restart of stalled replication forks, which reloads the replicative helicase on sites other than the origin of replication. Recognizes and binds to abandoned replication forks and remodels them to uncover a helicase loading site. Promotes assembly of the primosome at these replication forks.</text>
</comment>
<dbReference type="PANTHER" id="PTHR30580">
    <property type="entry name" value="PRIMOSOMAL PROTEIN N"/>
    <property type="match status" value="1"/>
</dbReference>
<dbReference type="HOGENOM" id="CLU_013353_1_1_10"/>
<evidence type="ECO:0000256" key="5">
    <source>
        <dbReference type="ARBA" id="ARBA00022801"/>
    </source>
</evidence>
<proteinExistence type="inferred from homology"/>
<dbReference type="PANTHER" id="PTHR30580:SF0">
    <property type="entry name" value="PRIMOSOMAL PROTEIN N"/>
    <property type="match status" value="1"/>
</dbReference>
<dbReference type="InterPro" id="IPR011545">
    <property type="entry name" value="DEAD/DEAH_box_helicase_dom"/>
</dbReference>
<dbReference type="InterPro" id="IPR040498">
    <property type="entry name" value="PriA_CRR"/>
</dbReference>
<comment type="cofactor">
    <cofactor evidence="12">
        <name>Zn(2+)</name>
        <dbReference type="ChEBI" id="CHEBI:29105"/>
    </cofactor>
    <text evidence="12">Binds 2 zinc ions per subunit.</text>
</comment>
<dbReference type="InterPro" id="IPR041236">
    <property type="entry name" value="PriA_C"/>
</dbReference>
<dbReference type="GO" id="GO:0016887">
    <property type="term" value="F:ATP hydrolysis activity"/>
    <property type="evidence" value="ECO:0007669"/>
    <property type="project" value="RHEA"/>
</dbReference>
<dbReference type="FunFam" id="3.40.50.300:FF:000489">
    <property type="entry name" value="Primosome assembly protein PriA"/>
    <property type="match status" value="1"/>
</dbReference>
<dbReference type="GO" id="GO:0043138">
    <property type="term" value="F:3'-5' DNA helicase activity"/>
    <property type="evidence" value="ECO:0007669"/>
    <property type="project" value="UniProtKB-EC"/>
</dbReference>
<evidence type="ECO:0000259" key="13">
    <source>
        <dbReference type="PROSITE" id="PS51192"/>
    </source>
</evidence>
<comment type="similarity">
    <text evidence="12">Belongs to the helicase family. PriA subfamily.</text>
</comment>
<keyword evidence="6 12" id="KW-0347">Helicase</keyword>
<evidence type="ECO:0000313" key="15">
    <source>
        <dbReference type="EMBL" id="EHQ04203.1"/>
    </source>
</evidence>
<dbReference type="InterPro" id="IPR036390">
    <property type="entry name" value="WH_DNA-bd_sf"/>
</dbReference>
<dbReference type="PROSITE" id="PS51192">
    <property type="entry name" value="HELICASE_ATP_BIND_1"/>
    <property type="match status" value="1"/>
</dbReference>
<keyword evidence="10 12" id="KW-0413">Isomerase</keyword>
<dbReference type="InterPro" id="IPR014001">
    <property type="entry name" value="Helicase_ATP-bd"/>
</dbReference>
<feature type="domain" description="Helicase C-terminal" evidence="14">
    <location>
        <begin position="559"/>
        <end position="713"/>
    </location>
</feature>
<keyword evidence="16" id="KW-1185">Reference proteome</keyword>
<dbReference type="GO" id="GO:0003677">
    <property type="term" value="F:DNA binding"/>
    <property type="evidence" value="ECO:0007669"/>
    <property type="project" value="UniProtKB-UniRule"/>
</dbReference>
<dbReference type="RefSeq" id="WP_006987095.1">
    <property type="nucleotide sequence ID" value="NZ_JH594605.1"/>
</dbReference>
<evidence type="ECO:0000256" key="10">
    <source>
        <dbReference type="ARBA" id="ARBA00023235"/>
    </source>
</evidence>
<feature type="binding site" evidence="12">
    <location>
        <position position="564"/>
    </location>
    <ligand>
        <name>Zn(2+)</name>
        <dbReference type="ChEBI" id="CHEBI:29105"/>
        <label>1</label>
    </ligand>
</feature>
<feature type="binding site" evidence="12">
    <location>
        <position position="527"/>
    </location>
    <ligand>
        <name>Zn(2+)</name>
        <dbReference type="ChEBI" id="CHEBI:29105"/>
        <label>1</label>
    </ligand>
</feature>
<dbReference type="FunFam" id="3.40.1440.60:FF:000001">
    <property type="entry name" value="Primosomal protein N"/>
    <property type="match status" value="1"/>
</dbReference>
<dbReference type="STRING" id="865937.Gilli_0045"/>
<keyword evidence="9 12" id="KW-0238">DNA-binding</keyword>
<dbReference type="Gene3D" id="3.40.1440.60">
    <property type="entry name" value="PriA, 3(prime) DNA-binding domain"/>
    <property type="match status" value="1"/>
</dbReference>
<dbReference type="GO" id="GO:0006269">
    <property type="term" value="P:DNA replication, synthesis of primer"/>
    <property type="evidence" value="ECO:0007669"/>
    <property type="project" value="UniProtKB-KW"/>
</dbReference>
<keyword evidence="8 12" id="KW-0067">ATP-binding</keyword>
<dbReference type="NCBIfam" id="TIGR00595">
    <property type="entry name" value="priA"/>
    <property type="match status" value="1"/>
</dbReference>
<evidence type="ECO:0000256" key="6">
    <source>
        <dbReference type="ARBA" id="ARBA00022806"/>
    </source>
</evidence>
<keyword evidence="3 12" id="KW-0479">Metal-binding</keyword>
<evidence type="ECO:0000256" key="9">
    <source>
        <dbReference type="ARBA" id="ARBA00023125"/>
    </source>
</evidence>
<gene>
    <name evidence="12" type="primary">priA</name>
    <name evidence="15" type="ORF">Gilli_0045</name>
</gene>
<evidence type="ECO:0000256" key="1">
    <source>
        <dbReference type="ARBA" id="ARBA00022515"/>
    </source>
</evidence>
<evidence type="ECO:0000259" key="14">
    <source>
        <dbReference type="PROSITE" id="PS51194"/>
    </source>
</evidence>
<keyword evidence="7 12" id="KW-0862">Zinc</keyword>
<accession>H2BQN4</accession>
<evidence type="ECO:0000256" key="2">
    <source>
        <dbReference type="ARBA" id="ARBA00022705"/>
    </source>
</evidence>
<dbReference type="SMART" id="SM00490">
    <property type="entry name" value="HELICc"/>
    <property type="match status" value="1"/>
</dbReference>
<dbReference type="InterPro" id="IPR001650">
    <property type="entry name" value="Helicase_C-like"/>
</dbReference>
<dbReference type="GO" id="GO:0006270">
    <property type="term" value="P:DNA replication initiation"/>
    <property type="evidence" value="ECO:0007669"/>
    <property type="project" value="TreeGrafter"/>
</dbReference>
<dbReference type="SUPFAM" id="SSF52540">
    <property type="entry name" value="P-loop containing nucleoside triphosphate hydrolases"/>
    <property type="match status" value="1"/>
</dbReference>
<dbReference type="eggNOG" id="COG1198">
    <property type="taxonomic scope" value="Bacteria"/>
</dbReference>
<keyword evidence="5 12" id="KW-0378">Hydrolase</keyword>
<feature type="binding site" evidence="12">
    <location>
        <position position="551"/>
    </location>
    <ligand>
        <name>Zn(2+)</name>
        <dbReference type="ChEBI" id="CHEBI:29105"/>
        <label>2</label>
    </ligand>
</feature>
<dbReference type="HAMAP" id="MF_00983">
    <property type="entry name" value="PriA"/>
    <property type="match status" value="1"/>
</dbReference>
<feature type="binding site" evidence="12">
    <location>
        <position position="536"/>
    </location>
    <ligand>
        <name>Zn(2+)</name>
        <dbReference type="ChEBI" id="CHEBI:29105"/>
        <label>2</label>
    </ligand>
</feature>
<dbReference type="Pfam" id="PF00271">
    <property type="entry name" value="Helicase_C"/>
    <property type="match status" value="1"/>
</dbReference>
<organism evidence="15 16">
    <name type="scientific">Gillisia limnaea (strain DSM 15749 / LMG 21470 / R-8282)</name>
    <dbReference type="NCBI Taxonomy" id="865937"/>
    <lineage>
        <taxon>Bacteria</taxon>
        <taxon>Pseudomonadati</taxon>
        <taxon>Bacteroidota</taxon>
        <taxon>Flavobacteriia</taxon>
        <taxon>Flavobacteriales</taxon>
        <taxon>Flavobacteriaceae</taxon>
        <taxon>Gillisia</taxon>
    </lineage>
</organism>
<name>H2BQN4_GILLR</name>
<dbReference type="Pfam" id="PF18074">
    <property type="entry name" value="PriA_C"/>
    <property type="match status" value="1"/>
</dbReference>
<dbReference type="AlphaFoldDB" id="H2BQN4"/>
<dbReference type="GO" id="GO:0006302">
    <property type="term" value="P:double-strand break repair"/>
    <property type="evidence" value="ECO:0007669"/>
    <property type="project" value="InterPro"/>
</dbReference>
<dbReference type="CDD" id="cd18804">
    <property type="entry name" value="SF2_C_priA"/>
    <property type="match status" value="1"/>
</dbReference>
<protein>
    <recommendedName>
        <fullName evidence="12">Replication restart protein PriA</fullName>
    </recommendedName>
    <alternativeName>
        <fullName evidence="12">ATP-dependent DNA helicase PriA</fullName>
        <ecNumber evidence="12">5.6.2.4</ecNumber>
    </alternativeName>
    <alternativeName>
        <fullName evidence="12">DNA 3'-5' helicase PriA</fullName>
    </alternativeName>
</protein>
<evidence type="ECO:0000256" key="7">
    <source>
        <dbReference type="ARBA" id="ARBA00022833"/>
    </source>
</evidence>
<comment type="catalytic activity">
    <reaction evidence="11 12">
        <text>ATP + H2O = ADP + phosphate + H(+)</text>
        <dbReference type="Rhea" id="RHEA:13065"/>
        <dbReference type="ChEBI" id="CHEBI:15377"/>
        <dbReference type="ChEBI" id="CHEBI:15378"/>
        <dbReference type="ChEBI" id="CHEBI:30616"/>
        <dbReference type="ChEBI" id="CHEBI:43474"/>
        <dbReference type="ChEBI" id="CHEBI:456216"/>
        <dbReference type="EC" id="5.6.2.4"/>
    </reaction>
</comment>
<dbReference type="Gene3D" id="3.40.50.300">
    <property type="entry name" value="P-loop containing nucleotide triphosphate hydrolases"/>
    <property type="match status" value="2"/>
</dbReference>
<dbReference type="CDD" id="cd17929">
    <property type="entry name" value="DEXHc_priA"/>
    <property type="match status" value="1"/>
</dbReference>
<dbReference type="Proteomes" id="UP000003844">
    <property type="component" value="Unassembled WGS sequence"/>
</dbReference>
<dbReference type="GO" id="GO:1990077">
    <property type="term" value="C:primosome complex"/>
    <property type="evidence" value="ECO:0007669"/>
    <property type="project" value="UniProtKB-UniRule"/>
</dbReference>
<evidence type="ECO:0000313" key="16">
    <source>
        <dbReference type="Proteomes" id="UP000003844"/>
    </source>
</evidence>
<reference evidence="16" key="1">
    <citation type="journal article" date="2012" name="Stand. Genomic Sci.">
        <title>Genome sequence of the Antarctic rhodopsins-containing flavobacterium Gillisia limnaea type strain (R-8282(T)).</title>
        <authorList>
            <person name="Riedel T."/>
            <person name="Held B."/>
            <person name="Nolan M."/>
            <person name="Lucas S."/>
            <person name="Lapidus A."/>
            <person name="Tice H."/>
            <person name="Del Rio T.G."/>
            <person name="Cheng J.F."/>
            <person name="Han C."/>
            <person name="Tapia R."/>
            <person name="Goodwin L.A."/>
            <person name="Pitluck S."/>
            <person name="Liolios K."/>
            <person name="Mavromatis K."/>
            <person name="Pagani I."/>
            <person name="Ivanova N."/>
            <person name="Mikhailova N."/>
            <person name="Pati A."/>
            <person name="Chen A."/>
            <person name="Palaniappan K."/>
            <person name="Land M."/>
            <person name="Rohde M."/>
            <person name="Tindall B.J."/>
            <person name="Detter J.C."/>
            <person name="Goker M."/>
            <person name="Bristow J."/>
            <person name="Eisen J.A."/>
            <person name="Markowitz V."/>
            <person name="Hugenholtz P."/>
            <person name="Kyrpides N.C."/>
            <person name="Klenk H.P."/>
            <person name="Woyke T."/>
        </authorList>
    </citation>
    <scope>NUCLEOTIDE SEQUENCE [LARGE SCALE GENOMIC DNA]</scope>
    <source>
        <strain evidence="16">DSM 15749 / LMG 21470 / R-8282</strain>
    </source>
</reference>
<keyword evidence="2 12" id="KW-0235">DNA replication</keyword>
<keyword evidence="4 12" id="KW-0547">Nucleotide-binding</keyword>
<dbReference type="InterPro" id="IPR042115">
    <property type="entry name" value="PriA_3primeBD_sf"/>
</dbReference>
<feature type="domain" description="Helicase ATP-binding" evidence="13">
    <location>
        <begin position="292"/>
        <end position="461"/>
    </location>
</feature>
<dbReference type="GO" id="GO:0005524">
    <property type="term" value="F:ATP binding"/>
    <property type="evidence" value="ECO:0007669"/>
    <property type="project" value="UniProtKB-UniRule"/>
</dbReference>
<sequence>MSFYINVILPLPLEKQFTYEVSPEEANFLKAGMRVAVPFGKSKIYTGIVAGVHENAPERYEAKPIEQILDEFPIVTAHQLKFWNWLAGYYMCAEGEVLKAALPSGFLLESETLVQLSPDQEIDEADLTDEEYLIYEALLKQSSLKIQEIMQLLDKKTVLPVINKLVSKNLVVVNQELFEQYKPKLIRYVKLNQKFDSEVEMHLLLDDLSNAPKQRDVILTWFQLQSQSKKPLQLKVLSKASGASSATIKALIEKGILSEYFLKTDRVKFDIEESNQFLTLNEWQEAAFKEININLDRGEVCLLHGVTSSGKTEIYIKLIETVLSNGGQVLYLLPEIALTSQLVQRLQAYFGEQVLVYHSKYSVNERMEIYNHVLRSSEKAKVILGARSSVFLPFQKLGLIVVDEEHESSFKQYDPAPRYNARDAAVVLANFHKAKVLLGSATPSLESYYNSTHNKYSRVSLNRRFGDVLMPEIEIVDIKEKYRKKQMTGHFSDRLLEEIKATLKEGEQVILFQNRRGYSPILECTTCGHSPQCPNCDVSLTFHNNSKQLRCHYCGYHIAMQKKCMACDSPDLTTKGFGTEQIETELKALLPEAKIGRMDLDTTRGKHGHQKIITAFEQETIDILVGTQMLTKGLDFRNVRLVGILNADNLLNFPDFRAHERSFQLMLQVAGRAGRTQKRGKVLIQTYNPHHKIIQQVSVNDYEGMYKEQLDERHNYKYPPYYKLIKLTLKSRDYSKTNDAADWVARALGNVFSENVLGPEFPPVARIRNEYYKNILIKIPPQQSLGKTKGYISKILTSFRSIGAWRSVRVIINVDPY</sequence>
<evidence type="ECO:0000256" key="8">
    <source>
        <dbReference type="ARBA" id="ARBA00022840"/>
    </source>
</evidence>
<dbReference type="PROSITE" id="PS51194">
    <property type="entry name" value="HELICASE_CTER"/>
    <property type="match status" value="1"/>
</dbReference>
<dbReference type="InterPro" id="IPR027417">
    <property type="entry name" value="P-loop_NTPase"/>
</dbReference>
<feature type="binding site" evidence="12">
    <location>
        <position position="533"/>
    </location>
    <ligand>
        <name>Zn(2+)</name>
        <dbReference type="ChEBI" id="CHEBI:29105"/>
        <label>2</label>
    </ligand>
</feature>